<reference evidence="3" key="1">
    <citation type="journal article" date="2023" name="Plant J.">
        <title>The genome of the king protea, Protea cynaroides.</title>
        <authorList>
            <person name="Chang J."/>
            <person name="Duong T.A."/>
            <person name="Schoeman C."/>
            <person name="Ma X."/>
            <person name="Roodt D."/>
            <person name="Barker N."/>
            <person name="Li Z."/>
            <person name="Van de Peer Y."/>
            <person name="Mizrachi E."/>
        </authorList>
    </citation>
    <scope>NUCLEOTIDE SEQUENCE</scope>
    <source>
        <tissue evidence="3">Young leaves</tissue>
    </source>
</reference>
<dbReference type="GO" id="GO:0008270">
    <property type="term" value="F:zinc ion binding"/>
    <property type="evidence" value="ECO:0007669"/>
    <property type="project" value="UniProtKB-KW"/>
</dbReference>
<dbReference type="PROSITE" id="PS50089">
    <property type="entry name" value="ZF_RING_2"/>
    <property type="match status" value="1"/>
</dbReference>
<feature type="domain" description="RING-type" evidence="2">
    <location>
        <begin position="156"/>
        <end position="194"/>
    </location>
</feature>
<dbReference type="InterPro" id="IPR001841">
    <property type="entry name" value="Znf_RING"/>
</dbReference>
<keyword evidence="4" id="KW-1185">Reference proteome</keyword>
<evidence type="ECO:0000313" key="3">
    <source>
        <dbReference type="EMBL" id="KAJ4973885.1"/>
    </source>
</evidence>
<dbReference type="Gene3D" id="3.30.40.10">
    <property type="entry name" value="Zinc/RING finger domain, C3HC4 (zinc finger)"/>
    <property type="match status" value="1"/>
</dbReference>
<evidence type="ECO:0000313" key="4">
    <source>
        <dbReference type="Proteomes" id="UP001141806"/>
    </source>
</evidence>
<comment type="caution">
    <text evidence="3">The sequence shown here is derived from an EMBL/GenBank/DDBJ whole genome shotgun (WGS) entry which is preliminary data.</text>
</comment>
<evidence type="ECO:0000259" key="2">
    <source>
        <dbReference type="PROSITE" id="PS50089"/>
    </source>
</evidence>
<dbReference type="OrthoDB" id="1630758at2759"/>
<dbReference type="GO" id="GO:0016567">
    <property type="term" value="P:protein ubiquitination"/>
    <property type="evidence" value="ECO:0007669"/>
    <property type="project" value="TreeGrafter"/>
</dbReference>
<keyword evidence="1" id="KW-0862">Zinc</keyword>
<name>A0A9Q0QVR6_9MAGN</name>
<dbReference type="Pfam" id="PF13920">
    <property type="entry name" value="zf-C3HC4_3"/>
    <property type="match status" value="1"/>
</dbReference>
<dbReference type="SMART" id="SM00184">
    <property type="entry name" value="RING"/>
    <property type="match status" value="1"/>
</dbReference>
<dbReference type="Proteomes" id="UP001141806">
    <property type="component" value="Unassembled WGS sequence"/>
</dbReference>
<dbReference type="InterPro" id="IPR013083">
    <property type="entry name" value="Znf_RING/FYVE/PHD"/>
</dbReference>
<dbReference type="PANTHER" id="PTHR15315:SF22">
    <property type="entry name" value="OS01G0905700 PROTEIN"/>
    <property type="match status" value="1"/>
</dbReference>
<keyword evidence="1" id="KW-0479">Metal-binding</keyword>
<dbReference type="AlphaFoldDB" id="A0A9Q0QVR6"/>
<dbReference type="PANTHER" id="PTHR15315">
    <property type="entry name" value="RING FINGER PROTEIN 41, 151"/>
    <property type="match status" value="1"/>
</dbReference>
<evidence type="ECO:0000256" key="1">
    <source>
        <dbReference type="PROSITE-ProRule" id="PRU00175"/>
    </source>
</evidence>
<sequence>MWQTEGSRSSYRESIKALEADIQHANSLAAALPRDHGGGCLQMRLSYSPFAPFLVFLIEWMDCSCTDTLPSYLGLLHIIIYKVYLDGRTSISSKERKANIKEFYAVLYPALRQLEVELTELEDKNERAEHLKMLRRKRVEEMKKLSNKDSEREDECGICMEACNKTVLPNCGHSMCISCFRDWNLRSQSCPFCRGSLTRVDSNDLWVLTGNDDVVDTATLAKENLRHFYLYIDHLQLVMPETLFFVYDYMI</sequence>
<dbReference type="GO" id="GO:0061630">
    <property type="term" value="F:ubiquitin protein ligase activity"/>
    <property type="evidence" value="ECO:0007669"/>
    <property type="project" value="TreeGrafter"/>
</dbReference>
<proteinExistence type="predicted"/>
<dbReference type="FunFam" id="3.30.40.10:FF:000660">
    <property type="entry name" value="RING/U-box superfamily protein"/>
    <property type="match status" value="1"/>
</dbReference>
<protein>
    <recommendedName>
        <fullName evidence="2">RING-type domain-containing protein</fullName>
    </recommendedName>
</protein>
<keyword evidence="1" id="KW-0863">Zinc-finger</keyword>
<organism evidence="3 4">
    <name type="scientific">Protea cynaroides</name>
    <dbReference type="NCBI Taxonomy" id="273540"/>
    <lineage>
        <taxon>Eukaryota</taxon>
        <taxon>Viridiplantae</taxon>
        <taxon>Streptophyta</taxon>
        <taxon>Embryophyta</taxon>
        <taxon>Tracheophyta</taxon>
        <taxon>Spermatophyta</taxon>
        <taxon>Magnoliopsida</taxon>
        <taxon>Proteales</taxon>
        <taxon>Proteaceae</taxon>
        <taxon>Protea</taxon>
    </lineage>
</organism>
<accession>A0A9Q0QVR6</accession>
<dbReference type="EMBL" id="JAMYWD010000004">
    <property type="protein sequence ID" value="KAJ4973885.1"/>
    <property type="molecule type" value="Genomic_DNA"/>
</dbReference>
<dbReference type="SUPFAM" id="SSF57850">
    <property type="entry name" value="RING/U-box"/>
    <property type="match status" value="1"/>
</dbReference>
<gene>
    <name evidence="3" type="ORF">NE237_007059</name>
</gene>